<name>A0A9W4I2C9_PENOL</name>
<dbReference type="Pfam" id="PF16486">
    <property type="entry name" value="ArgoN"/>
    <property type="match status" value="1"/>
</dbReference>
<feature type="domain" description="Piwi" evidence="2">
    <location>
        <begin position="593"/>
        <end position="913"/>
    </location>
</feature>
<sequence length="950" mass="106389">MFTDPISAVDPKVVDLENKSVANFLADQKAGKARPSDATGVALAYRPGYGTLGRPLNYRANMFAMDLRPGMVLHSYRLKFSPTDVTRSQQTFIIKHMLRLYAPFVQKGVQIATDGATEVVTLEPLPENRGVHRVSMSTGKGADKSGQRSQRTQEAQSERRGSSGPWVVTVEYKESQPVQSVLDNIRDPNFRKVVPNRDTSDIEGTHVTRAETNVVRMLNILMSAYPNRTPGTYIVGKGRNKVFRLDDDKQSMYLGGGIEAVRGYYSSVRLAAGHVMLNLNISHSAMFRPGSLIRMIDEFVKVHGENRELLNSWLSRLKVYAVHLPKRENGDGEMEFPIKHIIGCARPGDGAKDEPRPKVKDLASCANNVQFGIRKDNGTSEYITVTEYYRRAHNRQLKYAGTHPIVNVGSRDHASYLPAELCEIVPGQIFGGTQSGGMSSNMIKFSCRRPPQNYDSIMKDGMDILGIEQETMAVGIRPRKQMSIVPARILDPPNLIYKKKVTKPRAGSWNLADTKFSEGARIQSWTCLTVRKQGRPSASVDQEMNILYKKLRGHGLTLPPPERPFITVDLTFDLCKNRDTLEAALKKTSKFELLIVILPDTEAATFDWIKLIGDIRVGILTHCMILEKFKKQQGQDQYISNNAMKINLKMGGSNQALEPNNLKFISQGKTMVVGLDVTHPAAGESWMPSIAGIVASVDGQMGQWPGEVRPQASRSEEIVCLETLLLARLDLWIKHNKEPPANILIYRDGVSEGQFMMVLKEELPRVRQAAAKLCQYRAEYKKFEYYDPKVTVIISGKRHHVRFYPTKAADADRTNNPINGAIVDRVVTRPMYWEFYLQAQSPLQGSARPAHYIVVHDEIFTDPKISSGKPADVVQAVTHNICYMMGRATRSISYATPAFLADRYCDRARKYVAAQNAVDKSEPGKHKRDKANEAMPMAVNSHFSHSMVYI</sequence>
<evidence type="ECO:0000313" key="3">
    <source>
        <dbReference type="EMBL" id="CAG8203778.1"/>
    </source>
</evidence>
<keyword evidence="4" id="KW-1185">Reference proteome</keyword>
<dbReference type="SMART" id="SM01163">
    <property type="entry name" value="DUF1785"/>
    <property type="match status" value="1"/>
</dbReference>
<dbReference type="AlphaFoldDB" id="A0A9W4I2C9"/>
<dbReference type="Gene3D" id="3.40.50.2300">
    <property type="match status" value="1"/>
</dbReference>
<dbReference type="GO" id="GO:0003723">
    <property type="term" value="F:RNA binding"/>
    <property type="evidence" value="ECO:0007669"/>
    <property type="project" value="InterPro"/>
</dbReference>
<dbReference type="InterPro" id="IPR014811">
    <property type="entry name" value="ArgoL1"/>
</dbReference>
<dbReference type="SUPFAM" id="SSF101690">
    <property type="entry name" value="PAZ domain"/>
    <property type="match status" value="1"/>
</dbReference>
<dbReference type="PROSITE" id="PS50822">
    <property type="entry name" value="PIWI"/>
    <property type="match status" value="1"/>
</dbReference>
<dbReference type="Gene3D" id="3.30.420.10">
    <property type="entry name" value="Ribonuclease H-like superfamily/Ribonuclease H"/>
    <property type="match status" value="1"/>
</dbReference>
<dbReference type="Pfam" id="PF02171">
    <property type="entry name" value="Piwi"/>
    <property type="match status" value="1"/>
</dbReference>
<dbReference type="InterPro" id="IPR012337">
    <property type="entry name" value="RNaseH-like_sf"/>
</dbReference>
<dbReference type="Proteomes" id="UP001153618">
    <property type="component" value="Unassembled WGS sequence"/>
</dbReference>
<dbReference type="Pfam" id="PF02170">
    <property type="entry name" value="PAZ"/>
    <property type="match status" value="1"/>
</dbReference>
<dbReference type="CDD" id="cd02846">
    <property type="entry name" value="PAZ_argonaute_like"/>
    <property type="match status" value="1"/>
</dbReference>
<proteinExistence type="predicted"/>
<reference evidence="3" key="1">
    <citation type="submission" date="2021-07" db="EMBL/GenBank/DDBJ databases">
        <authorList>
            <person name="Branca A.L. A."/>
        </authorList>
    </citation>
    <scope>NUCLEOTIDE SEQUENCE</scope>
</reference>
<dbReference type="SUPFAM" id="SSF53098">
    <property type="entry name" value="Ribonuclease H-like"/>
    <property type="match status" value="1"/>
</dbReference>
<dbReference type="Gene3D" id="2.170.260.10">
    <property type="entry name" value="paz domain"/>
    <property type="match status" value="1"/>
</dbReference>
<evidence type="ECO:0000313" key="4">
    <source>
        <dbReference type="Proteomes" id="UP001153618"/>
    </source>
</evidence>
<evidence type="ECO:0000256" key="1">
    <source>
        <dbReference type="SAM" id="MobiDB-lite"/>
    </source>
</evidence>
<feature type="region of interest" description="Disordered" evidence="1">
    <location>
        <begin position="127"/>
        <end position="165"/>
    </location>
</feature>
<dbReference type="InterPro" id="IPR003100">
    <property type="entry name" value="PAZ_dom"/>
</dbReference>
<dbReference type="InterPro" id="IPR045246">
    <property type="entry name" value="Piwi_ago-like"/>
</dbReference>
<comment type="caution">
    <text evidence="3">The sequence shown here is derived from an EMBL/GenBank/DDBJ whole genome shotgun (WGS) entry which is preliminary data.</text>
</comment>
<dbReference type="Pfam" id="PF08699">
    <property type="entry name" value="ArgoL1"/>
    <property type="match status" value="1"/>
</dbReference>
<dbReference type="InterPro" id="IPR036397">
    <property type="entry name" value="RNaseH_sf"/>
</dbReference>
<dbReference type="EMBL" id="CAJVOS010000049">
    <property type="protein sequence ID" value="CAG8203778.1"/>
    <property type="molecule type" value="Genomic_DNA"/>
</dbReference>
<dbReference type="InterPro" id="IPR032474">
    <property type="entry name" value="Argonaute_N"/>
</dbReference>
<accession>A0A9W4I2C9</accession>
<dbReference type="CDD" id="cd04657">
    <property type="entry name" value="Piwi_ago-like"/>
    <property type="match status" value="1"/>
</dbReference>
<dbReference type="OrthoDB" id="10252740at2759"/>
<dbReference type="InterPro" id="IPR036085">
    <property type="entry name" value="PAZ_dom_sf"/>
</dbReference>
<dbReference type="PANTHER" id="PTHR22891">
    <property type="entry name" value="EUKARYOTIC TRANSLATION INITIATION FACTOR 2C"/>
    <property type="match status" value="1"/>
</dbReference>
<gene>
    <name evidence="3" type="ORF">POLS_LOCUS7617</name>
</gene>
<evidence type="ECO:0000259" key="2">
    <source>
        <dbReference type="PROSITE" id="PS50822"/>
    </source>
</evidence>
<protein>
    <recommendedName>
        <fullName evidence="2">Piwi domain-containing protein</fullName>
    </recommendedName>
</protein>
<dbReference type="SMART" id="SM00950">
    <property type="entry name" value="Piwi"/>
    <property type="match status" value="1"/>
</dbReference>
<organism evidence="3 4">
    <name type="scientific">Penicillium olsonii</name>
    <dbReference type="NCBI Taxonomy" id="99116"/>
    <lineage>
        <taxon>Eukaryota</taxon>
        <taxon>Fungi</taxon>
        <taxon>Dikarya</taxon>
        <taxon>Ascomycota</taxon>
        <taxon>Pezizomycotina</taxon>
        <taxon>Eurotiomycetes</taxon>
        <taxon>Eurotiomycetidae</taxon>
        <taxon>Eurotiales</taxon>
        <taxon>Aspergillaceae</taxon>
        <taxon>Penicillium</taxon>
    </lineage>
</organism>
<dbReference type="InterPro" id="IPR003165">
    <property type="entry name" value="Piwi"/>
</dbReference>